<evidence type="ECO:0000313" key="5">
    <source>
        <dbReference type="EMBL" id="MQL95804.1"/>
    </source>
</evidence>
<evidence type="ECO:0000256" key="4">
    <source>
        <dbReference type="PROSITE-ProRule" id="PRU00023"/>
    </source>
</evidence>
<dbReference type="SUPFAM" id="SSF48403">
    <property type="entry name" value="Ankyrin repeat"/>
    <property type="match status" value="1"/>
</dbReference>
<dbReference type="EMBL" id="NMUH01001837">
    <property type="protein sequence ID" value="MQL95804.1"/>
    <property type="molecule type" value="Genomic_DNA"/>
</dbReference>
<protein>
    <submittedName>
        <fullName evidence="5">Uncharacterized protein</fullName>
    </submittedName>
</protein>
<dbReference type="PROSITE" id="PS50297">
    <property type="entry name" value="ANK_REP_REGION"/>
    <property type="match status" value="3"/>
</dbReference>
<feature type="repeat" description="ANK" evidence="4">
    <location>
        <begin position="71"/>
        <end position="103"/>
    </location>
</feature>
<dbReference type="AlphaFoldDB" id="A0A843VRZ1"/>
<name>A0A843VRZ1_COLES</name>
<dbReference type="SMART" id="SM00248">
    <property type="entry name" value="ANK"/>
    <property type="match status" value="4"/>
</dbReference>
<dbReference type="GO" id="GO:0016567">
    <property type="term" value="P:protein ubiquitination"/>
    <property type="evidence" value="ECO:0007669"/>
    <property type="project" value="TreeGrafter"/>
</dbReference>
<dbReference type="OrthoDB" id="194358at2759"/>
<organism evidence="5 6">
    <name type="scientific">Colocasia esculenta</name>
    <name type="common">Wild taro</name>
    <name type="synonym">Arum esculentum</name>
    <dbReference type="NCBI Taxonomy" id="4460"/>
    <lineage>
        <taxon>Eukaryota</taxon>
        <taxon>Viridiplantae</taxon>
        <taxon>Streptophyta</taxon>
        <taxon>Embryophyta</taxon>
        <taxon>Tracheophyta</taxon>
        <taxon>Spermatophyta</taxon>
        <taxon>Magnoliopsida</taxon>
        <taxon>Liliopsida</taxon>
        <taxon>Araceae</taxon>
        <taxon>Aroideae</taxon>
        <taxon>Colocasieae</taxon>
        <taxon>Colocasia</taxon>
    </lineage>
</organism>
<gene>
    <name evidence="5" type="ORF">Taro_028471</name>
</gene>
<dbReference type="PANTHER" id="PTHR24136">
    <property type="entry name" value="SOWAH (DROSOPHILA) HOMOLOG"/>
    <property type="match status" value="1"/>
</dbReference>
<dbReference type="Gene3D" id="1.25.40.20">
    <property type="entry name" value="Ankyrin repeat-containing domain"/>
    <property type="match status" value="2"/>
</dbReference>
<dbReference type="SMR" id="A0A843VRZ1"/>
<feature type="repeat" description="ANK" evidence="4">
    <location>
        <begin position="104"/>
        <end position="126"/>
    </location>
</feature>
<comment type="caution">
    <text evidence="5">The sequence shown here is derived from an EMBL/GenBank/DDBJ whole genome shotgun (WGS) entry which is preliminary data.</text>
</comment>
<keyword evidence="2" id="KW-0677">Repeat</keyword>
<comment type="similarity">
    <text evidence="1">Belongs to the ankyrin SOCS box (ASB) family.</text>
</comment>
<keyword evidence="3 4" id="KW-0040">ANK repeat</keyword>
<keyword evidence="6" id="KW-1185">Reference proteome</keyword>
<accession>A0A843VRZ1</accession>
<evidence type="ECO:0000256" key="1">
    <source>
        <dbReference type="ARBA" id="ARBA00005949"/>
    </source>
</evidence>
<sequence length="207" mass="21781">MAVPGRRNGMEDDQGDEGLFDEAAEGWAVELGEDIPPHLRALAEAAEMGDVDALRVALDNLSGNIDEPLEDGDTALHLACLYGHLPCVQLLIERGASIDTKDEEGAIPLHDACAGGYIEIVQLLLNAANSQEQIKGMLDTVDTEGDTPLHHAARGEHLNVVELLLGAGASPLKTNSYGKMPAELSDPGTEVKRVLDAVVSSGSLASQ</sequence>
<feature type="repeat" description="ANK" evidence="4">
    <location>
        <begin position="144"/>
        <end position="176"/>
    </location>
</feature>
<dbReference type="InterPro" id="IPR051573">
    <property type="entry name" value="Ankyrin-SOCS_box_domain"/>
</dbReference>
<dbReference type="Pfam" id="PF13637">
    <property type="entry name" value="Ank_4"/>
    <property type="match status" value="1"/>
</dbReference>
<dbReference type="InterPro" id="IPR036770">
    <property type="entry name" value="Ankyrin_rpt-contain_sf"/>
</dbReference>
<reference evidence="5" key="1">
    <citation type="submission" date="2017-07" db="EMBL/GenBank/DDBJ databases">
        <title>Taro Niue Genome Assembly and Annotation.</title>
        <authorList>
            <person name="Atibalentja N."/>
            <person name="Keating K."/>
            <person name="Fields C.J."/>
        </authorList>
    </citation>
    <scope>NUCLEOTIDE SEQUENCE</scope>
    <source>
        <strain evidence="5">Niue_2</strain>
        <tissue evidence="5">Leaf</tissue>
    </source>
</reference>
<dbReference type="Proteomes" id="UP000652761">
    <property type="component" value="Unassembled WGS sequence"/>
</dbReference>
<proteinExistence type="inferred from homology"/>
<dbReference type="FunFam" id="1.25.40.20:FF:000316">
    <property type="entry name" value="BRCA1-associated RING domain protein 1"/>
    <property type="match status" value="1"/>
</dbReference>
<evidence type="ECO:0000256" key="2">
    <source>
        <dbReference type="ARBA" id="ARBA00022737"/>
    </source>
</evidence>
<dbReference type="PROSITE" id="PS50088">
    <property type="entry name" value="ANK_REPEAT"/>
    <property type="match status" value="3"/>
</dbReference>
<dbReference type="Pfam" id="PF12796">
    <property type="entry name" value="Ank_2"/>
    <property type="match status" value="1"/>
</dbReference>
<dbReference type="GO" id="GO:0045732">
    <property type="term" value="P:positive regulation of protein catabolic process"/>
    <property type="evidence" value="ECO:0007669"/>
    <property type="project" value="TreeGrafter"/>
</dbReference>
<dbReference type="PANTHER" id="PTHR24136:SF15">
    <property type="entry name" value="ANK_REP_REGION DOMAIN-CONTAINING PROTEIN"/>
    <property type="match status" value="1"/>
</dbReference>
<evidence type="ECO:0000313" key="6">
    <source>
        <dbReference type="Proteomes" id="UP000652761"/>
    </source>
</evidence>
<evidence type="ECO:0000256" key="3">
    <source>
        <dbReference type="ARBA" id="ARBA00023043"/>
    </source>
</evidence>
<dbReference type="InterPro" id="IPR002110">
    <property type="entry name" value="Ankyrin_rpt"/>
</dbReference>